<accession>A0A4R2R9I5</accession>
<comment type="caution">
    <text evidence="1">The sequence shown here is derived from an EMBL/GenBank/DDBJ whole genome shotgun (WGS) entry which is preliminary data.</text>
</comment>
<evidence type="ECO:0000313" key="1">
    <source>
        <dbReference type="EMBL" id="TCP58617.1"/>
    </source>
</evidence>
<dbReference type="RefSeq" id="WP_131921156.1">
    <property type="nucleotide sequence ID" value="NZ_JAOQNU010000060.1"/>
</dbReference>
<organism evidence="1 2">
    <name type="scientific">Heliophilum fasciatum</name>
    <dbReference type="NCBI Taxonomy" id="35700"/>
    <lineage>
        <taxon>Bacteria</taxon>
        <taxon>Bacillati</taxon>
        <taxon>Bacillota</taxon>
        <taxon>Clostridia</taxon>
        <taxon>Eubacteriales</taxon>
        <taxon>Heliobacteriaceae</taxon>
        <taxon>Heliophilum</taxon>
    </lineage>
</organism>
<dbReference type="SUPFAM" id="SSF46689">
    <property type="entry name" value="Homeodomain-like"/>
    <property type="match status" value="1"/>
</dbReference>
<protein>
    <submittedName>
        <fullName evidence="1">Transposase</fullName>
    </submittedName>
</protein>
<dbReference type="Pfam" id="PF01527">
    <property type="entry name" value="HTH_Tnp_1"/>
    <property type="match status" value="1"/>
</dbReference>
<dbReference type="InterPro" id="IPR009057">
    <property type="entry name" value="Homeodomain-like_sf"/>
</dbReference>
<gene>
    <name evidence="1" type="ORF">EDD73_1581</name>
</gene>
<proteinExistence type="predicted"/>
<dbReference type="Gene3D" id="1.10.10.60">
    <property type="entry name" value="Homeodomain-like"/>
    <property type="match status" value="1"/>
</dbReference>
<evidence type="ECO:0000313" key="2">
    <source>
        <dbReference type="Proteomes" id="UP000294813"/>
    </source>
</evidence>
<dbReference type="Proteomes" id="UP000294813">
    <property type="component" value="Unassembled WGS sequence"/>
</dbReference>
<reference evidence="1 2" key="1">
    <citation type="submission" date="2019-03" db="EMBL/GenBank/DDBJ databases">
        <title>Genomic Encyclopedia of Type Strains, Phase IV (KMG-IV): sequencing the most valuable type-strain genomes for metagenomic binning, comparative biology and taxonomic classification.</title>
        <authorList>
            <person name="Goeker M."/>
        </authorList>
    </citation>
    <scope>NUCLEOTIDE SEQUENCE [LARGE SCALE GENOMIC DNA]</scope>
    <source>
        <strain evidence="1 2">DSM 11170</strain>
    </source>
</reference>
<sequence length="95" mass="10838">MRVYDKDFKEEAIKLSNEIGNKAAAEKLGIPETTLYTWKTRTKQYGEIAFVGSGHKRVDPKTADMKAMEKKIKELEDVNDILKRALGFFAVSQKK</sequence>
<dbReference type="OrthoDB" id="2622285at2"/>
<dbReference type="GO" id="GO:0004803">
    <property type="term" value="F:transposase activity"/>
    <property type="evidence" value="ECO:0007669"/>
    <property type="project" value="InterPro"/>
</dbReference>
<dbReference type="InterPro" id="IPR002514">
    <property type="entry name" value="Transposase_8"/>
</dbReference>
<name>A0A4R2R9I5_9FIRM</name>
<dbReference type="EMBL" id="SLXT01000058">
    <property type="protein sequence ID" value="TCP58617.1"/>
    <property type="molecule type" value="Genomic_DNA"/>
</dbReference>
<dbReference type="AlphaFoldDB" id="A0A4R2R9I5"/>
<dbReference type="GO" id="GO:0006313">
    <property type="term" value="P:DNA transposition"/>
    <property type="evidence" value="ECO:0007669"/>
    <property type="project" value="InterPro"/>
</dbReference>
<keyword evidence="2" id="KW-1185">Reference proteome</keyword>
<dbReference type="GO" id="GO:0003677">
    <property type="term" value="F:DNA binding"/>
    <property type="evidence" value="ECO:0007669"/>
    <property type="project" value="InterPro"/>
</dbReference>